<evidence type="ECO:0000256" key="1">
    <source>
        <dbReference type="ARBA" id="ARBA00004141"/>
    </source>
</evidence>
<feature type="transmembrane region" description="Helical" evidence="5">
    <location>
        <begin position="79"/>
        <end position="97"/>
    </location>
</feature>
<evidence type="ECO:0000256" key="2">
    <source>
        <dbReference type="ARBA" id="ARBA00022692"/>
    </source>
</evidence>
<comment type="subcellular location">
    <subcellularLocation>
        <location evidence="1">Membrane</location>
        <topology evidence="1">Multi-pass membrane protein</topology>
    </subcellularLocation>
</comment>
<feature type="transmembrane region" description="Helical" evidence="5">
    <location>
        <begin position="18"/>
        <end position="39"/>
    </location>
</feature>
<dbReference type="Pfam" id="PF07291">
    <property type="entry name" value="MauE"/>
    <property type="match status" value="1"/>
</dbReference>
<keyword evidence="3 5" id="KW-1133">Transmembrane helix</keyword>
<dbReference type="GO" id="GO:0016020">
    <property type="term" value="C:membrane"/>
    <property type="evidence" value="ECO:0007669"/>
    <property type="project" value="UniProtKB-SubCell"/>
</dbReference>
<feature type="transmembrane region" description="Helical" evidence="5">
    <location>
        <begin position="212"/>
        <end position="228"/>
    </location>
</feature>
<protein>
    <recommendedName>
        <fullName evidence="6">Methylamine utilisation protein MauE domain-containing protein</fullName>
    </recommendedName>
</protein>
<dbReference type="STRING" id="980251.GCA_001642875_01226"/>
<keyword evidence="4 5" id="KW-0472">Membrane</keyword>
<dbReference type="SUPFAM" id="SSF52047">
    <property type="entry name" value="RNI-like"/>
    <property type="match status" value="1"/>
</dbReference>
<sequence length="476" mass="54115">MNEVPISELPPKPWTIRYVLLLLSASAQLITLIITWPLWNVRTEVPHLPVFDLGIPQLPFAWVLVGSLAIVPFRPKLGVWLHFALMLTACLFDQMRAQPQFLAIWILMFATLKHSSQNYARWFLSSLWIWAGLHKALSPEWNTFRAFKMTRNIGLDAEEWYVTVAIAVAVTEIIVGLLAWWKPKWGAIGCVMLHVGIVIYLSPLFMNWNFSVIPWNLATAVVGCWILWTCDFKPTGRHRWAFGAFMIAPTLFFVGWWDHGYAHVLYSGMMPQGLATRNDGSLEKTVGWGALAVPFPKERRTLRQRFEADSEVGEVLHIFDPRPALPDLHFKKLATGVEQISRDEFFAGTESVPGVELDSERHIFLLALAGAKMRKREKGAMITGIIFEAPYFKSEQLQHLRFLPNLEEVQLSNTSVGDADMKWLVDLPKLEAIGLNQTAISDRGVDILCESDTLEEIQVDDTNVSDEAMQRFLDSR</sequence>
<dbReference type="Proteomes" id="UP000322214">
    <property type="component" value="Chromosome"/>
</dbReference>
<evidence type="ECO:0000259" key="6">
    <source>
        <dbReference type="Pfam" id="PF07291"/>
    </source>
</evidence>
<keyword evidence="8" id="KW-1185">Reference proteome</keyword>
<organism evidence="7 8">
    <name type="scientific">Mariniblastus fucicola</name>
    <dbReference type="NCBI Taxonomy" id="980251"/>
    <lineage>
        <taxon>Bacteria</taxon>
        <taxon>Pseudomonadati</taxon>
        <taxon>Planctomycetota</taxon>
        <taxon>Planctomycetia</taxon>
        <taxon>Pirellulales</taxon>
        <taxon>Pirellulaceae</taxon>
        <taxon>Mariniblastus</taxon>
    </lineage>
</organism>
<evidence type="ECO:0000313" key="8">
    <source>
        <dbReference type="Proteomes" id="UP000322214"/>
    </source>
</evidence>
<proteinExistence type="predicted"/>
<evidence type="ECO:0000256" key="4">
    <source>
        <dbReference type="ARBA" id="ARBA00023136"/>
    </source>
</evidence>
<evidence type="ECO:0000256" key="5">
    <source>
        <dbReference type="SAM" id="Phobius"/>
    </source>
</evidence>
<feature type="domain" description="Methylamine utilisation protein MauE" evidence="6">
    <location>
        <begin position="119"/>
        <end position="202"/>
    </location>
</feature>
<dbReference type="InterPro" id="IPR032675">
    <property type="entry name" value="LRR_dom_sf"/>
</dbReference>
<dbReference type="RefSeq" id="WP_084417018.1">
    <property type="nucleotide sequence ID" value="NZ_CP042912.1"/>
</dbReference>
<dbReference type="OrthoDB" id="241495at2"/>
<dbReference type="InterPro" id="IPR009908">
    <property type="entry name" value="Methylamine_util_MauE"/>
</dbReference>
<dbReference type="Gene3D" id="3.80.10.10">
    <property type="entry name" value="Ribonuclease Inhibitor"/>
    <property type="match status" value="1"/>
</dbReference>
<feature type="transmembrane region" description="Helical" evidence="5">
    <location>
        <begin position="240"/>
        <end position="257"/>
    </location>
</feature>
<reference evidence="7 8" key="1">
    <citation type="submission" date="2019-08" db="EMBL/GenBank/DDBJ databases">
        <title>Deep-cultivation of Planctomycetes and their phenomic and genomic characterization uncovers novel biology.</title>
        <authorList>
            <person name="Wiegand S."/>
            <person name="Jogler M."/>
            <person name="Boedeker C."/>
            <person name="Pinto D."/>
            <person name="Vollmers J."/>
            <person name="Rivas-Marin E."/>
            <person name="Kohn T."/>
            <person name="Peeters S.H."/>
            <person name="Heuer A."/>
            <person name="Rast P."/>
            <person name="Oberbeckmann S."/>
            <person name="Bunk B."/>
            <person name="Jeske O."/>
            <person name="Meyerdierks A."/>
            <person name="Storesund J.E."/>
            <person name="Kallscheuer N."/>
            <person name="Luecker S."/>
            <person name="Lage O.M."/>
            <person name="Pohl T."/>
            <person name="Merkel B.J."/>
            <person name="Hornburger P."/>
            <person name="Mueller R.-W."/>
            <person name="Bruemmer F."/>
            <person name="Labrenz M."/>
            <person name="Spormann A.M."/>
            <person name="Op den Camp H."/>
            <person name="Overmann J."/>
            <person name="Amann R."/>
            <person name="Jetten M.S.M."/>
            <person name="Mascher T."/>
            <person name="Medema M.H."/>
            <person name="Devos D.P."/>
            <person name="Kaster A.-K."/>
            <person name="Ovreas L."/>
            <person name="Rohde M."/>
            <person name="Galperin M.Y."/>
            <person name="Jogler C."/>
        </authorList>
    </citation>
    <scope>NUCLEOTIDE SEQUENCE [LARGE SCALE GENOMIC DNA]</scope>
    <source>
        <strain evidence="7 8">FC18</strain>
    </source>
</reference>
<feature type="transmembrane region" description="Helical" evidence="5">
    <location>
        <begin position="187"/>
        <end position="206"/>
    </location>
</feature>
<gene>
    <name evidence="7" type="ORF">MFFC18_43450</name>
</gene>
<accession>A0A5B9PIC9</accession>
<keyword evidence="2 5" id="KW-0812">Transmembrane</keyword>
<evidence type="ECO:0000256" key="3">
    <source>
        <dbReference type="ARBA" id="ARBA00022989"/>
    </source>
</evidence>
<feature type="transmembrane region" description="Helical" evidence="5">
    <location>
        <begin position="160"/>
        <end position="180"/>
    </location>
</feature>
<name>A0A5B9PIC9_9BACT</name>
<dbReference type="KEGG" id="mff:MFFC18_43450"/>
<feature type="transmembrane region" description="Helical" evidence="5">
    <location>
        <begin position="51"/>
        <end position="73"/>
    </location>
</feature>
<dbReference type="GO" id="GO:0030416">
    <property type="term" value="P:methylamine metabolic process"/>
    <property type="evidence" value="ECO:0007669"/>
    <property type="project" value="InterPro"/>
</dbReference>
<evidence type="ECO:0000313" key="7">
    <source>
        <dbReference type="EMBL" id="QEG24426.1"/>
    </source>
</evidence>
<dbReference type="EMBL" id="CP042912">
    <property type="protein sequence ID" value="QEG24426.1"/>
    <property type="molecule type" value="Genomic_DNA"/>
</dbReference>
<dbReference type="AlphaFoldDB" id="A0A5B9PIC9"/>